<accession>A0A2G1MJQ1</accession>
<name>A0A2G1MJQ1_9RHOB</name>
<sequence>MSSPLLAQEAQEAPGEVGLLTLEAPGAAAPVAFDLDALKAMPVTEIETSTVWTDGVTRFTGVALSDLLADLGEEGTVIHAMARDGYSVEIPVSDAVPGGPIVAYEMDGAPLDADMMGPYWIIYPYDSDEAYRTEEIEARSIWQLARLTLAD</sequence>
<dbReference type="EMBL" id="NQWH01000004">
    <property type="protein sequence ID" value="PHP28985.1"/>
    <property type="molecule type" value="Genomic_DNA"/>
</dbReference>
<keyword evidence="3" id="KW-1185">Reference proteome</keyword>
<dbReference type="AlphaFoldDB" id="A0A2G1MJQ1"/>
<evidence type="ECO:0000313" key="2">
    <source>
        <dbReference type="EMBL" id="PHP28985.1"/>
    </source>
</evidence>
<proteinExistence type="predicted"/>
<gene>
    <name evidence="2" type="ORF">CJ301_04280</name>
</gene>
<dbReference type="InterPro" id="IPR000572">
    <property type="entry name" value="OxRdtase_Mopterin-bd_dom"/>
</dbReference>
<dbReference type="Pfam" id="PF00174">
    <property type="entry name" value="Oxidored_molyb"/>
    <property type="match status" value="1"/>
</dbReference>
<evidence type="ECO:0000259" key="1">
    <source>
        <dbReference type="Pfam" id="PF00174"/>
    </source>
</evidence>
<dbReference type="SUPFAM" id="SSF56524">
    <property type="entry name" value="Oxidoreductase molybdopterin-binding domain"/>
    <property type="match status" value="1"/>
</dbReference>
<dbReference type="OrthoDB" id="9798763at2"/>
<reference evidence="2 3" key="1">
    <citation type="submission" date="2017-08" db="EMBL/GenBank/DDBJ databases">
        <title>Draft Genome Sequence of Loktanella cinnabarina Strain XM1, Isolated from Coastal Surface Water.</title>
        <authorList>
            <person name="Ma R."/>
            <person name="Wang J."/>
            <person name="Wang Q."/>
            <person name="Ma Z."/>
            <person name="Li J."/>
            <person name="Chen L."/>
        </authorList>
    </citation>
    <scope>NUCLEOTIDE SEQUENCE [LARGE SCALE GENOMIC DNA]</scope>
    <source>
        <strain evidence="2 3">XM1</strain>
    </source>
</reference>
<dbReference type="Proteomes" id="UP000221860">
    <property type="component" value="Unassembled WGS sequence"/>
</dbReference>
<protein>
    <submittedName>
        <fullName evidence="2">Oxidoreductase</fullName>
    </submittedName>
</protein>
<organism evidence="2 3">
    <name type="scientific">Limimaricola cinnabarinus</name>
    <dbReference type="NCBI Taxonomy" id="1125964"/>
    <lineage>
        <taxon>Bacteria</taxon>
        <taxon>Pseudomonadati</taxon>
        <taxon>Pseudomonadota</taxon>
        <taxon>Alphaproteobacteria</taxon>
        <taxon>Rhodobacterales</taxon>
        <taxon>Paracoccaceae</taxon>
        <taxon>Limimaricola</taxon>
    </lineage>
</organism>
<evidence type="ECO:0000313" key="3">
    <source>
        <dbReference type="Proteomes" id="UP000221860"/>
    </source>
</evidence>
<comment type="caution">
    <text evidence="2">The sequence shown here is derived from an EMBL/GenBank/DDBJ whole genome shotgun (WGS) entry which is preliminary data.</text>
</comment>
<dbReference type="Gene3D" id="3.90.420.10">
    <property type="entry name" value="Oxidoreductase, molybdopterin-binding domain"/>
    <property type="match status" value="1"/>
</dbReference>
<feature type="domain" description="Oxidoreductase molybdopterin-binding" evidence="1">
    <location>
        <begin position="52"/>
        <end position="119"/>
    </location>
</feature>
<dbReference type="InterPro" id="IPR036374">
    <property type="entry name" value="OxRdtase_Mopterin-bd_sf"/>
</dbReference>